<keyword evidence="1" id="KW-0472">Membrane</keyword>
<keyword evidence="1" id="KW-1133">Transmembrane helix</keyword>
<feature type="transmembrane region" description="Helical" evidence="1">
    <location>
        <begin position="42"/>
        <end position="70"/>
    </location>
</feature>
<reference evidence="2" key="1">
    <citation type="journal article" date="2020" name="New Phytol.">
        <title>Comparative genomics reveals dynamic genome evolution in host specialist ectomycorrhizal fungi.</title>
        <authorList>
            <person name="Lofgren L.A."/>
            <person name="Nguyen N.H."/>
            <person name="Vilgalys R."/>
            <person name="Ruytinx J."/>
            <person name="Liao H.L."/>
            <person name="Branco S."/>
            <person name="Kuo A."/>
            <person name="LaButti K."/>
            <person name="Lipzen A."/>
            <person name="Andreopoulos W."/>
            <person name="Pangilinan J."/>
            <person name="Riley R."/>
            <person name="Hundley H."/>
            <person name="Na H."/>
            <person name="Barry K."/>
            <person name="Grigoriev I.V."/>
            <person name="Stajich J.E."/>
            <person name="Kennedy P.G."/>
        </authorList>
    </citation>
    <scope>NUCLEOTIDE SEQUENCE</scope>
    <source>
        <strain evidence="2">MN1</strain>
    </source>
</reference>
<protein>
    <submittedName>
        <fullName evidence="2">Uncharacterized protein</fullName>
    </submittedName>
</protein>
<keyword evidence="3" id="KW-1185">Reference proteome</keyword>
<name>A0A9P7JDT7_9AGAM</name>
<accession>A0A9P7JDT7</accession>
<dbReference type="EMBL" id="JABBWG010000016">
    <property type="protein sequence ID" value="KAG1816491.1"/>
    <property type="molecule type" value="Genomic_DNA"/>
</dbReference>
<evidence type="ECO:0000256" key="1">
    <source>
        <dbReference type="SAM" id="Phobius"/>
    </source>
</evidence>
<proteinExistence type="predicted"/>
<evidence type="ECO:0000313" key="2">
    <source>
        <dbReference type="EMBL" id="KAG1816491.1"/>
    </source>
</evidence>
<sequence>MGLLDRRRYKYNCSSRWTTESQVGTFSYYSSFSLDLYSAQSLSVYCGQLITLGVFAWVILVLVTFAIFVVHTRDILASSRGDGAREPQIA</sequence>
<organism evidence="2 3">
    <name type="scientific">Suillus subaureus</name>
    <dbReference type="NCBI Taxonomy" id="48587"/>
    <lineage>
        <taxon>Eukaryota</taxon>
        <taxon>Fungi</taxon>
        <taxon>Dikarya</taxon>
        <taxon>Basidiomycota</taxon>
        <taxon>Agaricomycotina</taxon>
        <taxon>Agaricomycetes</taxon>
        <taxon>Agaricomycetidae</taxon>
        <taxon>Boletales</taxon>
        <taxon>Suillineae</taxon>
        <taxon>Suillaceae</taxon>
        <taxon>Suillus</taxon>
    </lineage>
</organism>
<dbReference type="RefSeq" id="XP_041193164.1">
    <property type="nucleotide sequence ID" value="XM_041342605.1"/>
</dbReference>
<evidence type="ECO:0000313" key="3">
    <source>
        <dbReference type="Proteomes" id="UP000807769"/>
    </source>
</evidence>
<dbReference type="Proteomes" id="UP000807769">
    <property type="component" value="Unassembled WGS sequence"/>
</dbReference>
<keyword evidence="1" id="KW-0812">Transmembrane</keyword>
<dbReference type="OrthoDB" id="2117453at2759"/>
<dbReference type="AlphaFoldDB" id="A0A9P7JDT7"/>
<gene>
    <name evidence="2" type="ORF">BJ212DRAFT_193225</name>
</gene>
<dbReference type="GeneID" id="64636621"/>
<comment type="caution">
    <text evidence="2">The sequence shown here is derived from an EMBL/GenBank/DDBJ whole genome shotgun (WGS) entry which is preliminary data.</text>
</comment>